<name>A0A7S9XFM7_9CAUD</name>
<evidence type="ECO:0000313" key="1">
    <source>
        <dbReference type="EMBL" id="QPI15190.1"/>
    </source>
</evidence>
<organism evidence="1 2">
    <name type="scientific">Salmonella phage GEC_vB_N5</name>
    <dbReference type="NCBI Taxonomy" id="2777378"/>
    <lineage>
        <taxon>Viruses</taxon>
        <taxon>Duplodnaviria</taxon>
        <taxon>Heunggongvirae</taxon>
        <taxon>Uroviricota</taxon>
        <taxon>Caudoviricetes</taxon>
        <taxon>Demerecviridae</taxon>
        <taxon>Markadamsvirinae</taxon>
        <taxon>Tequintavirus</taxon>
        <taxon>Tequintavirus N5</taxon>
    </lineage>
</organism>
<sequence length="35" mass="3987">MINLNFISGVNQVSCSFCYSLTNKFLWVSSARIRS</sequence>
<accession>A0A7S9XFM7</accession>
<keyword evidence="2" id="KW-1185">Reference proteome</keyword>
<protein>
    <submittedName>
        <fullName evidence="1">Uncharacterized protein</fullName>
    </submittedName>
</protein>
<dbReference type="Proteomes" id="UP000594606">
    <property type="component" value="Segment"/>
</dbReference>
<proteinExistence type="predicted"/>
<reference evidence="1 2" key="1">
    <citation type="submission" date="2020-09" db="EMBL/GenBank/DDBJ databases">
        <authorList>
            <person name="Makalatia K."/>
            <person name="Wagemans J."/>
        </authorList>
    </citation>
    <scope>NUCLEOTIDE SEQUENCE [LARGE SCALE GENOMIC DNA]</scope>
</reference>
<gene>
    <name evidence="1" type="ORF">GECvBN5_gp174</name>
</gene>
<evidence type="ECO:0000313" key="2">
    <source>
        <dbReference type="Proteomes" id="UP000594606"/>
    </source>
</evidence>
<dbReference type="EMBL" id="MW006479">
    <property type="protein sequence ID" value="QPI15190.1"/>
    <property type="molecule type" value="Genomic_DNA"/>
</dbReference>